<keyword evidence="1" id="KW-0378">Hydrolase</keyword>
<protein>
    <submittedName>
        <fullName evidence="2">Sortase, marine proteobacterial type</fullName>
    </submittedName>
</protein>
<dbReference type="InterPro" id="IPR022445">
    <property type="entry name" value="Sortase_proteobact_type"/>
</dbReference>
<dbReference type="KEGG" id="maga:Mag101_13800"/>
<organism evidence="2 3">
    <name type="scientific">Microbulbifer agarilyticus</name>
    <dbReference type="NCBI Taxonomy" id="260552"/>
    <lineage>
        <taxon>Bacteria</taxon>
        <taxon>Pseudomonadati</taxon>
        <taxon>Pseudomonadota</taxon>
        <taxon>Gammaproteobacteria</taxon>
        <taxon>Cellvibrionales</taxon>
        <taxon>Microbulbiferaceae</taxon>
        <taxon>Microbulbifer</taxon>
    </lineage>
</organism>
<dbReference type="EMBL" id="CP019650">
    <property type="protein sequence ID" value="AQQ68587.1"/>
    <property type="molecule type" value="Genomic_DNA"/>
</dbReference>
<dbReference type="Pfam" id="PF04203">
    <property type="entry name" value="Sortase"/>
    <property type="match status" value="1"/>
</dbReference>
<sequence length="212" mass="23461">MSRKWISTRLVPLLLIVAGVWQLASASWILVKAELSQYLISSAWERQLHAGEIHKPWPWADTWPVARLKLDQQKPMVVLQGTTGEALAFGPGLHEASTLPFTQVSGGEAQVQNSGIPVRTTVIAAHRDTHFRGLEKLRAGMGVQLQARDGRWQRYRVLGTRVVDSSRETLPISDRPGLLLVTCYPFGALEAGGPLRYLVYAEPVPEAPVIQL</sequence>
<dbReference type="SUPFAM" id="SSF63817">
    <property type="entry name" value="Sortase"/>
    <property type="match status" value="1"/>
</dbReference>
<dbReference type="AlphaFoldDB" id="A0A1Q2M8H4"/>
<dbReference type="RefSeq" id="WP_077406164.1">
    <property type="nucleotide sequence ID" value="NZ_CP019650.1"/>
</dbReference>
<dbReference type="Proteomes" id="UP000188219">
    <property type="component" value="Chromosome"/>
</dbReference>
<accession>A0A1Q2M8H4</accession>
<dbReference type="InterPro" id="IPR041999">
    <property type="entry name" value="Sortase_D_1"/>
</dbReference>
<proteinExistence type="predicted"/>
<name>A0A1Q2M8H4_9GAMM</name>
<dbReference type="GO" id="GO:0016787">
    <property type="term" value="F:hydrolase activity"/>
    <property type="evidence" value="ECO:0007669"/>
    <property type="project" value="UniProtKB-KW"/>
</dbReference>
<dbReference type="OrthoDB" id="9790661at2"/>
<dbReference type="NCBIfam" id="TIGR03784">
    <property type="entry name" value="marine_sortase"/>
    <property type="match status" value="1"/>
</dbReference>
<dbReference type="InterPro" id="IPR023365">
    <property type="entry name" value="Sortase_dom-sf"/>
</dbReference>
<dbReference type="STRING" id="260552.Mag101_13800"/>
<gene>
    <name evidence="2" type="ORF">Mag101_13800</name>
</gene>
<dbReference type="CDD" id="cd05828">
    <property type="entry name" value="Sortase_D_1"/>
    <property type="match status" value="1"/>
</dbReference>
<evidence type="ECO:0000313" key="2">
    <source>
        <dbReference type="EMBL" id="AQQ68587.1"/>
    </source>
</evidence>
<evidence type="ECO:0000313" key="3">
    <source>
        <dbReference type="Proteomes" id="UP000188219"/>
    </source>
</evidence>
<dbReference type="InterPro" id="IPR005754">
    <property type="entry name" value="Sortase"/>
</dbReference>
<evidence type="ECO:0000256" key="1">
    <source>
        <dbReference type="ARBA" id="ARBA00022801"/>
    </source>
</evidence>
<reference evidence="2" key="1">
    <citation type="submission" date="2017-02" db="EMBL/GenBank/DDBJ databases">
        <title>Genome of Microbulbifer agarilyticus GP101.</title>
        <authorList>
            <person name="Jung J."/>
            <person name="Bae S.S."/>
            <person name="Baek K."/>
        </authorList>
    </citation>
    <scope>NUCLEOTIDE SEQUENCE [LARGE SCALE GENOMIC DNA]</scope>
    <source>
        <strain evidence="2">GP101</strain>
    </source>
</reference>
<keyword evidence="3" id="KW-1185">Reference proteome</keyword>
<dbReference type="Gene3D" id="2.40.260.10">
    <property type="entry name" value="Sortase"/>
    <property type="match status" value="1"/>
</dbReference>